<accession>A0ABR1YM71</accession>
<keyword evidence="6" id="KW-0539">Nucleus</keyword>
<evidence type="ECO:0000313" key="8">
    <source>
        <dbReference type="EMBL" id="KAK8233596.1"/>
    </source>
</evidence>
<evidence type="ECO:0000256" key="6">
    <source>
        <dbReference type="ARBA" id="ARBA00023242"/>
    </source>
</evidence>
<evidence type="ECO:0000256" key="1">
    <source>
        <dbReference type="ARBA" id="ARBA00022723"/>
    </source>
</evidence>
<dbReference type="InterPro" id="IPR007219">
    <property type="entry name" value="XnlR_reg_dom"/>
</dbReference>
<gene>
    <name evidence="8" type="ORF">HDK90DRAFT_553408</name>
</gene>
<organism evidence="8 9">
    <name type="scientific">Phyllosticta capitalensis</name>
    <dbReference type="NCBI Taxonomy" id="121624"/>
    <lineage>
        <taxon>Eukaryota</taxon>
        <taxon>Fungi</taxon>
        <taxon>Dikarya</taxon>
        <taxon>Ascomycota</taxon>
        <taxon>Pezizomycotina</taxon>
        <taxon>Dothideomycetes</taxon>
        <taxon>Dothideomycetes incertae sedis</taxon>
        <taxon>Botryosphaeriales</taxon>
        <taxon>Phyllostictaceae</taxon>
        <taxon>Phyllosticta</taxon>
    </lineage>
</organism>
<evidence type="ECO:0000259" key="7">
    <source>
        <dbReference type="Pfam" id="PF04082"/>
    </source>
</evidence>
<comment type="caution">
    <text evidence="8">The sequence shown here is derived from an EMBL/GenBank/DDBJ whole genome shotgun (WGS) entry which is preliminary data.</text>
</comment>
<dbReference type="PANTHER" id="PTHR31313:SF81">
    <property type="entry name" value="TY1 ENHANCER ACTIVATOR"/>
    <property type="match status" value="1"/>
</dbReference>
<feature type="domain" description="Xylanolytic transcriptional activator regulatory" evidence="7">
    <location>
        <begin position="222"/>
        <end position="363"/>
    </location>
</feature>
<keyword evidence="2" id="KW-0862">Zinc</keyword>
<keyword evidence="5" id="KW-0804">Transcription</keyword>
<keyword evidence="9" id="KW-1185">Reference proteome</keyword>
<evidence type="ECO:0000256" key="4">
    <source>
        <dbReference type="ARBA" id="ARBA00023125"/>
    </source>
</evidence>
<keyword evidence="3" id="KW-0805">Transcription regulation</keyword>
<dbReference type="Proteomes" id="UP001492380">
    <property type="component" value="Unassembled WGS sequence"/>
</dbReference>
<dbReference type="Pfam" id="PF04082">
    <property type="entry name" value="Fungal_trans"/>
    <property type="match status" value="1"/>
</dbReference>
<keyword evidence="4" id="KW-0238">DNA-binding</keyword>
<sequence length="754" mass="83350">MEASQYVGFARNSTRRKYWDEDYVKSLEDQIQSLLAALKATSRSDEKALANAVVTYDETSPDVRPLTELVGGHAATEPQQEYNWSRNAIPDQATNMAPEAPTVLANSARSNPVQDRSEAAMEELSVMMWRTNIGDGVTIISDDATGSDHRVEEAEEQQPPQAFPVNPPEVILHYCRDLNLVRTLASSFLANINTEHMFTSYRHDQVNEILHNYPHGQPRDLVFLHSAMLASGATFSSSSSPNTANGYSHDTIAEHFAQYAESLVFTCFREAPTVAVVQGLCILSERALALGRDQFGWSFISMAAGISVHLRLHVLALDECSARSWTPSREAIRTFWMFYMTDRTAISILGRNCVLPWRRVNVPNFDTTMTRDAAHGGDVDIGEVSFAWQCRLWYLHDNYMDQIFSSNFEVMPHAEQVQLLVSTHDALRTFFQGRDRRLDLVGASTSKHVLFFHLAYQIALLITLPPFLRCFASPNAPKNIEGKGNVMVLILRSLTSAASTTVRLVRMYRDLDPDHWTAAKPNPVIIHHLLSAAIVQLMNATSSSASLRRRSSRGLRLTMDMLTHLRVPWRVRADKSIKVIRVLAQRWGVLGSLPLNLSYRVDPSTGTDALEAAEAMMMMPGQQQQYMEASSAPGTVPSTNPFIAAAHVPGGWSQDSTSTPTAAGSIAATASEGMAYFPLAGALPAPVAPFPQSNNFDLGQSATADSGFDIFQAFANPASFMNAEFGESLLTCENFDWLVSNEEVDSTVPHYTST</sequence>
<evidence type="ECO:0000256" key="3">
    <source>
        <dbReference type="ARBA" id="ARBA00023015"/>
    </source>
</evidence>
<evidence type="ECO:0000256" key="5">
    <source>
        <dbReference type="ARBA" id="ARBA00023163"/>
    </source>
</evidence>
<dbReference type="PANTHER" id="PTHR31313">
    <property type="entry name" value="TY1 ENHANCER ACTIVATOR"/>
    <property type="match status" value="1"/>
</dbReference>
<reference evidence="8 9" key="1">
    <citation type="submission" date="2024-04" db="EMBL/GenBank/DDBJ databases">
        <title>Phyllosticta paracitricarpa is synonymous to the EU quarantine fungus P. citricarpa based on phylogenomic analyses.</title>
        <authorList>
            <consortium name="Lawrence Berkeley National Laboratory"/>
            <person name="Van Ingen-Buijs V.A."/>
            <person name="Van Westerhoven A.C."/>
            <person name="Haridas S."/>
            <person name="Skiadas P."/>
            <person name="Martin F."/>
            <person name="Groenewald J.Z."/>
            <person name="Crous P.W."/>
            <person name="Seidl M.F."/>
        </authorList>
    </citation>
    <scope>NUCLEOTIDE SEQUENCE [LARGE SCALE GENOMIC DNA]</scope>
    <source>
        <strain evidence="8 9">CBS 123374</strain>
    </source>
</reference>
<dbReference type="EMBL" id="JBBWRZ010000006">
    <property type="protein sequence ID" value="KAK8233596.1"/>
    <property type="molecule type" value="Genomic_DNA"/>
</dbReference>
<protein>
    <recommendedName>
        <fullName evidence="7">Xylanolytic transcriptional activator regulatory domain-containing protein</fullName>
    </recommendedName>
</protein>
<proteinExistence type="predicted"/>
<name>A0ABR1YM71_9PEZI</name>
<evidence type="ECO:0000313" key="9">
    <source>
        <dbReference type="Proteomes" id="UP001492380"/>
    </source>
</evidence>
<keyword evidence="1" id="KW-0479">Metal-binding</keyword>
<evidence type="ECO:0000256" key="2">
    <source>
        <dbReference type="ARBA" id="ARBA00022833"/>
    </source>
</evidence>
<dbReference type="InterPro" id="IPR051615">
    <property type="entry name" value="Transcr_Regulatory_Elem"/>
</dbReference>
<dbReference type="CDD" id="cd12148">
    <property type="entry name" value="fungal_TF_MHR"/>
    <property type="match status" value="1"/>
</dbReference>